<dbReference type="AlphaFoldDB" id="A0A1I1R313"/>
<keyword evidence="1" id="KW-0812">Transmembrane</keyword>
<evidence type="ECO:0000313" key="3">
    <source>
        <dbReference type="Proteomes" id="UP000198598"/>
    </source>
</evidence>
<accession>A0A1I1R313</accession>
<dbReference type="STRING" id="662367.SAMN05216167_104225"/>
<reference evidence="2 3" key="1">
    <citation type="submission" date="2016-10" db="EMBL/GenBank/DDBJ databases">
        <authorList>
            <person name="de Groot N.N."/>
        </authorList>
    </citation>
    <scope>NUCLEOTIDE SEQUENCE [LARGE SCALE GENOMIC DNA]</scope>
    <source>
        <strain evidence="2 3">DSM 26130</strain>
    </source>
</reference>
<keyword evidence="1" id="KW-0472">Membrane</keyword>
<organism evidence="2 3">
    <name type="scientific">Spirosoma endophyticum</name>
    <dbReference type="NCBI Taxonomy" id="662367"/>
    <lineage>
        <taxon>Bacteria</taxon>
        <taxon>Pseudomonadati</taxon>
        <taxon>Bacteroidota</taxon>
        <taxon>Cytophagia</taxon>
        <taxon>Cytophagales</taxon>
        <taxon>Cytophagaceae</taxon>
        <taxon>Spirosoma</taxon>
    </lineage>
</organism>
<evidence type="ECO:0000256" key="1">
    <source>
        <dbReference type="SAM" id="Phobius"/>
    </source>
</evidence>
<evidence type="ECO:0000313" key="2">
    <source>
        <dbReference type="EMBL" id="SFD28756.1"/>
    </source>
</evidence>
<proteinExistence type="predicted"/>
<dbReference type="RefSeq" id="WP_093826705.1">
    <property type="nucleotide sequence ID" value="NZ_FOLQ01000004.1"/>
</dbReference>
<keyword evidence="1" id="KW-1133">Transmembrane helix</keyword>
<feature type="transmembrane region" description="Helical" evidence="1">
    <location>
        <begin position="149"/>
        <end position="168"/>
    </location>
</feature>
<name>A0A1I1R313_9BACT</name>
<sequence>MKNLRAFVFIIGWMSLFNIAQGQPPYFSPKQYVVKVRLGTQAREEVGILYDLTDSTILLLPTKEVHASLKKVMNQPAGTLSSMDSLGQGLPIRTYRYRDIRRLTAHRKNSLLKGFLIGAAAGAAITVVFNERDNKPKGFIDFPSKKELYVIGISASMPFLGMATGAVMTKRIEAGEKLIAVDARKRLQKFTIVEQAKQAALYR</sequence>
<dbReference type="Proteomes" id="UP000198598">
    <property type="component" value="Unassembled WGS sequence"/>
</dbReference>
<gene>
    <name evidence="2" type="ORF">SAMN05216167_104225</name>
</gene>
<dbReference type="EMBL" id="FOLQ01000004">
    <property type="protein sequence ID" value="SFD28756.1"/>
    <property type="molecule type" value="Genomic_DNA"/>
</dbReference>
<keyword evidence="3" id="KW-1185">Reference proteome</keyword>
<protein>
    <submittedName>
        <fullName evidence="2">Uncharacterized protein</fullName>
    </submittedName>
</protein>
<feature type="transmembrane region" description="Helical" evidence="1">
    <location>
        <begin position="111"/>
        <end position="129"/>
    </location>
</feature>